<dbReference type="SUPFAM" id="SSF53901">
    <property type="entry name" value="Thiolase-like"/>
    <property type="match status" value="1"/>
</dbReference>
<dbReference type="InterPro" id="IPR014030">
    <property type="entry name" value="Ketoacyl_synth_N"/>
</dbReference>
<dbReference type="AlphaFoldDB" id="A0A6N4SN14"/>
<dbReference type="RefSeq" id="WP_011583789.1">
    <property type="nucleotide sequence ID" value="NC_008255.1"/>
</dbReference>
<accession>A0A6N4SN14</accession>
<evidence type="ECO:0000313" key="2">
    <source>
        <dbReference type="EMBL" id="ABG57673.1"/>
    </source>
</evidence>
<dbReference type="Gene3D" id="3.40.47.10">
    <property type="match status" value="1"/>
</dbReference>
<dbReference type="InterPro" id="IPR016039">
    <property type="entry name" value="Thiolase-like"/>
</dbReference>
<dbReference type="Pfam" id="PF13723">
    <property type="entry name" value="Ketoacyl-synt_2"/>
    <property type="match status" value="1"/>
</dbReference>
<dbReference type="OrthoDB" id="1404523at2"/>
<dbReference type="Proteomes" id="UP000001822">
    <property type="component" value="Chromosome"/>
</dbReference>
<evidence type="ECO:0000259" key="1">
    <source>
        <dbReference type="Pfam" id="PF13723"/>
    </source>
</evidence>
<dbReference type="KEGG" id="chu:CHU_0383"/>
<feature type="domain" description="Beta-ketoacyl synthase-like N-terminal" evidence="1">
    <location>
        <begin position="38"/>
        <end position="164"/>
    </location>
</feature>
<dbReference type="GO" id="GO:0016746">
    <property type="term" value="F:acyltransferase activity"/>
    <property type="evidence" value="ECO:0007669"/>
    <property type="project" value="InterPro"/>
</dbReference>
<reference evidence="2 3" key="1">
    <citation type="journal article" date="2007" name="Appl. Environ. Microbiol.">
        <title>Genome sequence of the cellulolytic gliding bacterium Cytophaga hutchinsonii.</title>
        <authorList>
            <person name="Xie G."/>
            <person name="Bruce D.C."/>
            <person name="Challacombe J.F."/>
            <person name="Chertkov O."/>
            <person name="Detter J.C."/>
            <person name="Gilna P."/>
            <person name="Han C.S."/>
            <person name="Lucas S."/>
            <person name="Misra M."/>
            <person name="Myers G.L."/>
            <person name="Richardson P."/>
            <person name="Tapia R."/>
            <person name="Thayer N."/>
            <person name="Thompson L.S."/>
            <person name="Brettin T.S."/>
            <person name="Henrissat B."/>
            <person name="Wilson D.B."/>
            <person name="McBride M.J."/>
        </authorList>
    </citation>
    <scope>NUCLEOTIDE SEQUENCE [LARGE SCALE GENOMIC DNA]</scope>
    <source>
        <strain evidence="3">ATCC 33406 / DSM 1761 / CIP 103989 / NBRC 15051 / NCIMB 9469 / D465</strain>
    </source>
</reference>
<proteinExistence type="predicted"/>
<sequence>MFYIHQTACISAQPAFADPASDHVAAAVDNKLYAIDSNYDSIPPNVLRRLGKAVKMGIATGHSLISKHPVDGIVLGTANGGLEDCIKFLNQIIEFEEGRLTPTNFVQSTTNAIAGQLGIMSSNKGYNITHVHRGLAFENALIDIEMLLNEYPSNTYLLGGVDEISAYNYTIEKLAGTYKSETISSAQLFSSQTTGTIAGEGAAMFLVNTNRLNAAAAIKGIKTYNNPSPEAIKKHLEDFLAKHLPQNEKIDVLFSGKNGDVCLNSFYEVCAQQLGKETTVCYYKQLTGDFPTVTALALWFATRFIEDSNNLPVLNIKKTGAVKNILLYNTYKGYQHSFILVSAP</sequence>
<evidence type="ECO:0000313" key="3">
    <source>
        <dbReference type="Proteomes" id="UP000001822"/>
    </source>
</evidence>
<dbReference type="EMBL" id="CP000383">
    <property type="protein sequence ID" value="ABG57673.1"/>
    <property type="molecule type" value="Genomic_DNA"/>
</dbReference>
<organism evidence="2 3">
    <name type="scientific">Cytophaga hutchinsonii (strain ATCC 33406 / DSM 1761 / CIP 103989 / NBRC 15051 / NCIMB 9469 / D465)</name>
    <dbReference type="NCBI Taxonomy" id="269798"/>
    <lineage>
        <taxon>Bacteria</taxon>
        <taxon>Pseudomonadati</taxon>
        <taxon>Bacteroidota</taxon>
        <taxon>Cytophagia</taxon>
        <taxon>Cytophagales</taxon>
        <taxon>Cytophagaceae</taxon>
        <taxon>Cytophaga</taxon>
    </lineage>
</organism>
<name>A0A6N4SN14_CYTH3</name>
<gene>
    <name evidence="2" type="ordered locus">CHU_0383</name>
</gene>
<keyword evidence="3" id="KW-1185">Reference proteome</keyword>
<protein>
    <recommendedName>
        <fullName evidence="1">Beta-ketoacyl synthase-like N-terminal domain-containing protein</fullName>
    </recommendedName>
</protein>